<organism evidence="1 2">
    <name type="scientific">Dallia pectoralis</name>
    <name type="common">Alaska blackfish</name>
    <dbReference type="NCBI Taxonomy" id="75939"/>
    <lineage>
        <taxon>Eukaryota</taxon>
        <taxon>Metazoa</taxon>
        <taxon>Chordata</taxon>
        <taxon>Craniata</taxon>
        <taxon>Vertebrata</taxon>
        <taxon>Euteleostomi</taxon>
        <taxon>Actinopterygii</taxon>
        <taxon>Neopterygii</taxon>
        <taxon>Teleostei</taxon>
        <taxon>Protacanthopterygii</taxon>
        <taxon>Esociformes</taxon>
        <taxon>Umbridae</taxon>
        <taxon>Dallia</taxon>
    </lineage>
</organism>
<proteinExistence type="predicted"/>
<protein>
    <submittedName>
        <fullName evidence="1">Uncharacterized protein</fullName>
    </submittedName>
</protein>
<name>A0ACC2G1C0_DALPE</name>
<accession>A0ACC2G1C0</accession>
<dbReference type="EMBL" id="CM055746">
    <property type="protein sequence ID" value="KAJ7997320.1"/>
    <property type="molecule type" value="Genomic_DNA"/>
</dbReference>
<dbReference type="Proteomes" id="UP001157502">
    <property type="component" value="Chromosome 19"/>
</dbReference>
<gene>
    <name evidence="1" type="ORF">DPEC_G00227750</name>
</gene>
<keyword evidence="2" id="KW-1185">Reference proteome</keyword>
<evidence type="ECO:0000313" key="1">
    <source>
        <dbReference type="EMBL" id="KAJ7997320.1"/>
    </source>
</evidence>
<reference evidence="1" key="1">
    <citation type="submission" date="2021-05" db="EMBL/GenBank/DDBJ databases">
        <authorList>
            <person name="Pan Q."/>
            <person name="Jouanno E."/>
            <person name="Zahm M."/>
            <person name="Klopp C."/>
            <person name="Cabau C."/>
            <person name="Louis A."/>
            <person name="Berthelot C."/>
            <person name="Parey E."/>
            <person name="Roest Crollius H."/>
            <person name="Montfort J."/>
            <person name="Robinson-Rechavi M."/>
            <person name="Bouchez O."/>
            <person name="Lampietro C."/>
            <person name="Lopez Roques C."/>
            <person name="Donnadieu C."/>
            <person name="Postlethwait J."/>
            <person name="Bobe J."/>
            <person name="Dillon D."/>
            <person name="Chandos A."/>
            <person name="von Hippel F."/>
            <person name="Guiguen Y."/>
        </authorList>
    </citation>
    <scope>NUCLEOTIDE SEQUENCE</scope>
    <source>
        <strain evidence="1">YG-Jan2019</strain>
    </source>
</reference>
<evidence type="ECO:0000313" key="2">
    <source>
        <dbReference type="Proteomes" id="UP001157502"/>
    </source>
</evidence>
<sequence>MKQPPWGPVGGAVSNNNRGQGCSSGPNDAKMSSGCLGGPRVRRSQGLRYRGATALRRLARCRGLCRHAARAPPVAPVAPSLTNDLGLAVCPTAGPPDTDATGCQNAGRPLPPTPSSSLLPPAPPPPSGPPHPAPPAIRECQVPLLDSGSPHVMLDPPPDDEFSPNSYLLRACAPPPQPPSAGKTSPDYKRCRLQCLP</sequence>
<comment type="caution">
    <text evidence="1">The sequence shown here is derived from an EMBL/GenBank/DDBJ whole genome shotgun (WGS) entry which is preliminary data.</text>
</comment>